<reference evidence="3 4" key="1">
    <citation type="submission" date="2016-12" db="EMBL/GenBank/DDBJ databases">
        <title>Isolation and genomic insights into novel planktonic Zetaproteobacteria from stratified waters of the Chesapeake Bay.</title>
        <authorList>
            <person name="McAllister S.M."/>
            <person name="Kato S."/>
            <person name="Chan C.S."/>
            <person name="Chiu B.K."/>
            <person name="Field E.K."/>
        </authorList>
    </citation>
    <scope>NUCLEOTIDE SEQUENCE [LARGE SCALE GENOMIC DNA]</scope>
    <source>
        <strain evidence="3 4">CP-8</strain>
    </source>
</reference>
<dbReference type="RefSeq" id="WP_100265315.1">
    <property type="nucleotide sequence ID" value="NZ_CP018800.1"/>
</dbReference>
<evidence type="ECO:0000256" key="1">
    <source>
        <dbReference type="PIRSR" id="PIRSR640198-1"/>
    </source>
</evidence>
<dbReference type="PROSITE" id="PS51459">
    <property type="entry name" value="FIDO"/>
    <property type="match status" value="1"/>
</dbReference>
<evidence type="ECO:0000313" key="3">
    <source>
        <dbReference type="EMBL" id="ATX81907.1"/>
    </source>
</evidence>
<dbReference type="EMBL" id="CP018800">
    <property type="protein sequence ID" value="ATX81907.1"/>
    <property type="molecule type" value="Genomic_DNA"/>
</dbReference>
<evidence type="ECO:0000313" key="4">
    <source>
        <dbReference type="Proteomes" id="UP000231637"/>
    </source>
</evidence>
<dbReference type="Pfam" id="PF02661">
    <property type="entry name" value="Fic"/>
    <property type="match status" value="1"/>
</dbReference>
<dbReference type="InterPro" id="IPR003812">
    <property type="entry name" value="Fido"/>
</dbReference>
<dbReference type="InterPro" id="IPR036597">
    <property type="entry name" value="Fido-like_dom_sf"/>
</dbReference>
<sequence>MQFDYPQGATPLDPDEAEGLRLTHITTREELNIFEAENIRTGMEWAWRSRRKDIVSESFICLLHKKMFGNVWKWAGKFRQSNKNIGVAREMIGIELRHLCEDVNWWIEHKTFVADEIAARFHHRLVAIHPFANGNGRHARMLADLLLEKRLGQARFSWGGEDIADANECRVQYVRALQAADRGDYAPLLQFVRS</sequence>
<dbReference type="PANTHER" id="PTHR13504:SF39">
    <property type="entry name" value="CELL FILAMENTATION PROTEIN"/>
    <property type="match status" value="1"/>
</dbReference>
<evidence type="ECO:0000259" key="2">
    <source>
        <dbReference type="PROSITE" id="PS51459"/>
    </source>
</evidence>
<protein>
    <submittedName>
        <fullName evidence="3">Mobile mystery protein B</fullName>
    </submittedName>
</protein>
<keyword evidence="4" id="KW-1185">Reference proteome</keyword>
<feature type="domain" description="Fido" evidence="2">
    <location>
        <begin position="55"/>
        <end position="194"/>
    </location>
</feature>
<dbReference type="Gene3D" id="1.10.3290.10">
    <property type="entry name" value="Fido-like domain"/>
    <property type="match status" value="1"/>
</dbReference>
<dbReference type="SUPFAM" id="SSF140931">
    <property type="entry name" value="Fic-like"/>
    <property type="match status" value="1"/>
</dbReference>
<dbReference type="KEGG" id="mfn:Ga0123462_1040"/>
<dbReference type="OrthoDB" id="9813719at2"/>
<name>A0A2K8L3P8_9PROT</name>
<proteinExistence type="predicted"/>
<dbReference type="PANTHER" id="PTHR13504">
    <property type="entry name" value="FIDO DOMAIN-CONTAINING PROTEIN DDB_G0283145"/>
    <property type="match status" value="1"/>
</dbReference>
<dbReference type="InterPro" id="IPR040198">
    <property type="entry name" value="Fido_containing"/>
</dbReference>
<organism evidence="3 4">
    <name type="scientific">Mariprofundus ferrinatatus</name>
    <dbReference type="NCBI Taxonomy" id="1921087"/>
    <lineage>
        <taxon>Bacteria</taxon>
        <taxon>Pseudomonadati</taxon>
        <taxon>Pseudomonadota</taxon>
        <taxon>Candidatius Mariprofundia</taxon>
        <taxon>Mariprofundales</taxon>
        <taxon>Mariprofundaceae</taxon>
        <taxon>Mariprofundus</taxon>
    </lineage>
</organism>
<gene>
    <name evidence="3" type="ORF">Ga0123462_1040</name>
</gene>
<dbReference type="Proteomes" id="UP000231637">
    <property type="component" value="Chromosome"/>
</dbReference>
<feature type="active site" evidence="1">
    <location>
        <position position="129"/>
    </location>
</feature>
<accession>A0A2K8L3P8</accession>
<dbReference type="AlphaFoldDB" id="A0A2K8L3P8"/>
<dbReference type="InterPro" id="IPR013436">
    <property type="entry name" value="Mobile_mystery_prot_B"/>
</dbReference>
<dbReference type="NCBIfam" id="TIGR02613">
    <property type="entry name" value="mob_myst_B"/>
    <property type="match status" value="1"/>
</dbReference>